<dbReference type="OrthoDB" id="408177at2759"/>
<feature type="domain" description="AMP-dependent synthetase/ligase" evidence="3">
    <location>
        <begin position="157"/>
        <end position="293"/>
    </location>
</feature>
<sequence length="1308" mass="145192">MTATKFSSCCISHQFLKTATNDPTKVAVIHACGGAKIAREFRSNHSNGNAAATVSEIDYDKFYGDLLAKTQSSRPPVYEGDRCFTFSEILSAVDSLSLRLRRVLDGGDDPCLVRPPTGNCPSEQAMNACISEFPKSSSPAVDQSAEDQCMYTPKILGIYMAPSVEYIIAVLSVLRCGEAFMPLDPLWPKERVSSIVSASKADLIIRCQSSFDGSGCLASCKSYGHLDCSSCPELFISMEENLQQQFGSSSLAWPCENEKSRLFCYLMYTSGSTGKPKGVCGSETGKLLFQYACYGVSKQQYRLQIWPACLSLQYYIVFLLGSRLSSMHDTFSGKHNFRSVNGLMNRFLWMKELYPLVGEELLMFKTSISFVDHLQEFFGALLTACTLVIPPFNELKENLFYVYDFLQAYSINRLIAVPSLMRVILPTFQSPYNTRVQRSLKMLVLSGEVFPISLWEMLHKLLPKTVILNLYGSTEVSGDCSYFDCKRLLSTLDSEALSSVPIGMPISNCDLVLVGEDAPIQGELYVGGLCIATGYYCNASVVPQELGKLPKDSSSGCFVGDFNKQSYFKTGDFARRLESGDLVFLGRKDRTVKVNGQRIALEEIEFTLRGYPGVVDAAVIPGRGQGEIALLEAHLVMRDKDVRREILSSSIRSWMLDKLPLAMVPCYFYFTKAFPMSSTGKVDYATLASMTFSEKHDQNEIGEVQNTEFLQVIKKAFCDALMVEMVSDDDDFFKMGGNSISAAHVSHNLGIDMRLLYIFPTPLKLQMALLEKEGLHCNDIRPDTNWGPEESMRLSFNSKTSNLYTSGPRHSFLTLCNKNDDHPAKRQKVDSIFYANSKRISLGDCDALNSNSFNMPCSFSRCNKVSYEGAHEGKSLRQTTLQVEIPGNKRGTLQEIWKVHMESCVDASPLVVFKDQEFFVFIGSHSYKFLCIGAKSGFVHWEIKLEGRIECSAAILGDFTQVVVGCYQGNIYFLDFLSGNICWCFQTCGEVKSQPMVDKFRHLVWCGSYDHNLYALDYRNYYCVYKLPCGGSIYGSPVIDEVRSTLYVASTGGRVTAISIKALPFSELWLHELKAPVFGSLSINSHNGNVICCLVDGHVVLLDAGGSIMWKVKTGGPIFAGPCISSVLPSQVLICCRDGNVYSFELEKGRLLWKHNLGDPITSSAYVDENLQLESNSSDPDSSGRIYLLRIPSDSDGELNQPSKDAVQEFARLDLPGDIFSSPVMIGGRIFVGCRNDYVHCLGQSHGNVVTPAPMKDVLEEFTKIGCREVRWHEWLPTGGIGQQCLGWEMGGWRGLPVGWGLKEGGTT</sequence>
<dbReference type="PANTHER" id="PTHR44394:SF1">
    <property type="entry name" value="BETA-ALANINE-ACTIVATING ENZYME"/>
    <property type="match status" value="1"/>
</dbReference>
<dbReference type="Gene3D" id="3.40.50.980">
    <property type="match status" value="2"/>
</dbReference>
<dbReference type="InterPro" id="IPR000873">
    <property type="entry name" value="AMP-dep_synth/lig_dom"/>
</dbReference>
<dbReference type="SMART" id="SM00564">
    <property type="entry name" value="PQQ"/>
    <property type="match status" value="4"/>
</dbReference>
<dbReference type="STRING" id="1590841.A0A2R6RD02"/>
<dbReference type="PROSITE" id="PS00012">
    <property type="entry name" value="PHOSPHOPANTETHEINE"/>
    <property type="match status" value="1"/>
</dbReference>
<feature type="domain" description="Pyrrolo-quinoline quinone repeat" evidence="4">
    <location>
        <begin position="901"/>
        <end position="1242"/>
    </location>
</feature>
<keyword evidence="2" id="KW-0587">Phenylpropanoid metabolism</keyword>
<accession>A0A2R6RD02</accession>
<dbReference type="Proteomes" id="UP000241394">
    <property type="component" value="Chromosome LG7"/>
</dbReference>
<dbReference type="SUPFAM" id="SSF50998">
    <property type="entry name" value="Quinoprotein alcohol dehydrogenase-like"/>
    <property type="match status" value="1"/>
</dbReference>
<dbReference type="GO" id="GO:0043041">
    <property type="term" value="P:amino acid activation for nonribosomal peptide biosynthetic process"/>
    <property type="evidence" value="ECO:0007669"/>
    <property type="project" value="TreeGrafter"/>
</dbReference>
<dbReference type="SUPFAM" id="SSF47336">
    <property type="entry name" value="ACP-like"/>
    <property type="match status" value="1"/>
</dbReference>
<dbReference type="PANTHER" id="PTHR44394">
    <property type="entry name" value="BETA-ALANINE-ACTIVATING ENZYME"/>
    <property type="match status" value="1"/>
</dbReference>
<dbReference type="GO" id="GO:0009698">
    <property type="term" value="P:phenylpropanoid metabolic process"/>
    <property type="evidence" value="ECO:0007669"/>
    <property type="project" value="UniProtKB-KW"/>
</dbReference>
<dbReference type="InterPro" id="IPR006162">
    <property type="entry name" value="Ppantetheine_attach_site"/>
</dbReference>
<dbReference type="Gene3D" id="1.10.1200.10">
    <property type="entry name" value="ACP-like"/>
    <property type="match status" value="1"/>
</dbReference>
<dbReference type="InterPro" id="IPR020845">
    <property type="entry name" value="AMP-binding_CS"/>
</dbReference>
<dbReference type="SUPFAM" id="SSF56801">
    <property type="entry name" value="Acetyl-CoA synthetase-like"/>
    <property type="match status" value="2"/>
</dbReference>
<dbReference type="EMBL" id="NKQK01000007">
    <property type="protein sequence ID" value="PSS26426.1"/>
    <property type="molecule type" value="Genomic_DNA"/>
</dbReference>
<dbReference type="InterPro" id="IPR015943">
    <property type="entry name" value="WD40/YVTN_repeat-like_dom_sf"/>
</dbReference>
<reference evidence="5 6" key="1">
    <citation type="submission" date="2017-07" db="EMBL/GenBank/DDBJ databases">
        <title>An improved, manually edited Actinidia chinensis var. chinensis (kiwifruit) genome highlights the challenges associated with draft genomes and gene prediction in plants.</title>
        <authorList>
            <person name="Pilkington S."/>
            <person name="Crowhurst R."/>
            <person name="Hilario E."/>
            <person name="Nardozza S."/>
            <person name="Fraser L."/>
            <person name="Peng Y."/>
            <person name="Gunaseelan K."/>
            <person name="Simpson R."/>
            <person name="Tahir J."/>
            <person name="Deroles S."/>
            <person name="Templeton K."/>
            <person name="Luo Z."/>
            <person name="Davy M."/>
            <person name="Cheng C."/>
            <person name="Mcneilage M."/>
            <person name="Scaglione D."/>
            <person name="Liu Y."/>
            <person name="Zhang Q."/>
            <person name="Datson P."/>
            <person name="De Silva N."/>
            <person name="Gardiner S."/>
            <person name="Bassett H."/>
            <person name="Chagne D."/>
            <person name="Mccallum J."/>
            <person name="Dzierzon H."/>
            <person name="Deng C."/>
            <person name="Wang Y.-Y."/>
            <person name="Barron N."/>
            <person name="Manako K."/>
            <person name="Bowen J."/>
            <person name="Foster T."/>
            <person name="Erridge Z."/>
            <person name="Tiffin H."/>
            <person name="Waite C."/>
            <person name="Davies K."/>
            <person name="Grierson E."/>
            <person name="Laing W."/>
            <person name="Kirk R."/>
            <person name="Chen X."/>
            <person name="Wood M."/>
            <person name="Montefiori M."/>
            <person name="Brummell D."/>
            <person name="Schwinn K."/>
            <person name="Catanach A."/>
            <person name="Fullerton C."/>
            <person name="Li D."/>
            <person name="Meiyalaghan S."/>
            <person name="Nieuwenhuizen N."/>
            <person name="Read N."/>
            <person name="Prakash R."/>
            <person name="Hunter D."/>
            <person name="Zhang H."/>
            <person name="Mckenzie M."/>
            <person name="Knabel M."/>
            <person name="Harris A."/>
            <person name="Allan A."/>
            <person name="Chen A."/>
            <person name="Janssen B."/>
            <person name="Plunkett B."/>
            <person name="Dwamena C."/>
            <person name="Voogd C."/>
            <person name="Leif D."/>
            <person name="Lafferty D."/>
            <person name="Souleyre E."/>
            <person name="Varkonyi-Gasic E."/>
            <person name="Gambi F."/>
            <person name="Hanley J."/>
            <person name="Yao J.-L."/>
            <person name="Cheung J."/>
            <person name="David K."/>
            <person name="Warren B."/>
            <person name="Marsh K."/>
            <person name="Snowden K."/>
            <person name="Lin-Wang K."/>
            <person name="Brian L."/>
            <person name="Martinez-Sanchez M."/>
            <person name="Wang M."/>
            <person name="Ileperuma N."/>
            <person name="Macnee N."/>
            <person name="Campin R."/>
            <person name="Mcatee P."/>
            <person name="Drummond R."/>
            <person name="Espley R."/>
            <person name="Ireland H."/>
            <person name="Wu R."/>
            <person name="Atkinson R."/>
            <person name="Karunairetnam S."/>
            <person name="Bulley S."/>
            <person name="Chunkath S."/>
            <person name="Hanley Z."/>
            <person name="Storey R."/>
            <person name="Thrimawithana A."/>
            <person name="Thomson S."/>
            <person name="David C."/>
            <person name="Testolin R."/>
        </authorList>
    </citation>
    <scope>NUCLEOTIDE SEQUENCE [LARGE SCALE GENOMIC DNA]</scope>
    <source>
        <strain evidence="6">cv. Red5</strain>
        <tissue evidence="5">Young leaf</tissue>
    </source>
</reference>
<dbReference type="Pfam" id="PF00501">
    <property type="entry name" value="AMP-binding"/>
    <property type="match status" value="2"/>
</dbReference>
<dbReference type="FunCoup" id="A0A2R6RD02">
    <property type="interactions" value="3707"/>
</dbReference>
<evidence type="ECO:0000313" key="6">
    <source>
        <dbReference type="Proteomes" id="UP000241394"/>
    </source>
</evidence>
<organism evidence="5 6">
    <name type="scientific">Actinidia chinensis var. chinensis</name>
    <name type="common">Chinese soft-hair kiwi</name>
    <dbReference type="NCBI Taxonomy" id="1590841"/>
    <lineage>
        <taxon>Eukaryota</taxon>
        <taxon>Viridiplantae</taxon>
        <taxon>Streptophyta</taxon>
        <taxon>Embryophyta</taxon>
        <taxon>Tracheophyta</taxon>
        <taxon>Spermatophyta</taxon>
        <taxon>Magnoliopsida</taxon>
        <taxon>eudicotyledons</taxon>
        <taxon>Gunneridae</taxon>
        <taxon>Pentapetalae</taxon>
        <taxon>asterids</taxon>
        <taxon>Ericales</taxon>
        <taxon>Actinidiaceae</taxon>
        <taxon>Actinidia</taxon>
    </lineage>
</organism>
<proteinExistence type="predicted"/>
<dbReference type="Gene3D" id="2.130.10.10">
    <property type="entry name" value="YVTN repeat-like/Quinoprotein amine dehydrogenase"/>
    <property type="match status" value="2"/>
</dbReference>
<dbReference type="InterPro" id="IPR036736">
    <property type="entry name" value="ACP-like_sf"/>
</dbReference>
<dbReference type="InterPro" id="IPR011047">
    <property type="entry name" value="Quinoprotein_ADH-like_sf"/>
</dbReference>
<comment type="caution">
    <text evidence="5">The sequence shown here is derived from an EMBL/GenBank/DDBJ whole genome shotgun (WGS) entry which is preliminary data.</text>
</comment>
<dbReference type="Gene3D" id="3.40.50.12780">
    <property type="entry name" value="N-terminal domain of ligase-like"/>
    <property type="match status" value="1"/>
</dbReference>
<feature type="domain" description="AMP-dependent synthetase/ligase" evidence="3">
    <location>
        <begin position="354"/>
        <end position="536"/>
    </location>
</feature>
<evidence type="ECO:0000256" key="2">
    <source>
        <dbReference type="ARBA" id="ARBA00023051"/>
    </source>
</evidence>
<dbReference type="InterPro" id="IPR002372">
    <property type="entry name" value="PQQ_rpt_dom"/>
</dbReference>
<keyword evidence="6" id="KW-1185">Reference proteome</keyword>
<gene>
    <name evidence="5" type="ORF">CEY00_Acc07720</name>
</gene>
<dbReference type="InParanoid" id="A0A2R6RD02"/>
<protein>
    <submittedName>
        <fullName evidence="5">Acyl-activating enzyme like</fullName>
    </submittedName>
</protein>
<evidence type="ECO:0000259" key="4">
    <source>
        <dbReference type="Pfam" id="PF13570"/>
    </source>
</evidence>
<reference evidence="6" key="2">
    <citation type="journal article" date="2018" name="BMC Genomics">
        <title>A manually annotated Actinidia chinensis var. chinensis (kiwifruit) genome highlights the challenges associated with draft genomes and gene prediction in plants.</title>
        <authorList>
            <person name="Pilkington S.M."/>
            <person name="Crowhurst R."/>
            <person name="Hilario E."/>
            <person name="Nardozza S."/>
            <person name="Fraser L."/>
            <person name="Peng Y."/>
            <person name="Gunaseelan K."/>
            <person name="Simpson R."/>
            <person name="Tahir J."/>
            <person name="Deroles S.C."/>
            <person name="Templeton K."/>
            <person name="Luo Z."/>
            <person name="Davy M."/>
            <person name="Cheng C."/>
            <person name="McNeilage M."/>
            <person name="Scaglione D."/>
            <person name="Liu Y."/>
            <person name="Zhang Q."/>
            <person name="Datson P."/>
            <person name="De Silva N."/>
            <person name="Gardiner S.E."/>
            <person name="Bassett H."/>
            <person name="Chagne D."/>
            <person name="McCallum J."/>
            <person name="Dzierzon H."/>
            <person name="Deng C."/>
            <person name="Wang Y.Y."/>
            <person name="Barron L."/>
            <person name="Manako K."/>
            <person name="Bowen J."/>
            <person name="Foster T.M."/>
            <person name="Erridge Z.A."/>
            <person name="Tiffin H."/>
            <person name="Waite C.N."/>
            <person name="Davies K.M."/>
            <person name="Grierson E.P."/>
            <person name="Laing W.A."/>
            <person name="Kirk R."/>
            <person name="Chen X."/>
            <person name="Wood M."/>
            <person name="Montefiori M."/>
            <person name="Brummell D.A."/>
            <person name="Schwinn K.E."/>
            <person name="Catanach A."/>
            <person name="Fullerton C."/>
            <person name="Li D."/>
            <person name="Meiyalaghan S."/>
            <person name="Nieuwenhuizen N."/>
            <person name="Read N."/>
            <person name="Prakash R."/>
            <person name="Hunter D."/>
            <person name="Zhang H."/>
            <person name="McKenzie M."/>
            <person name="Knabel M."/>
            <person name="Harris A."/>
            <person name="Allan A.C."/>
            <person name="Gleave A."/>
            <person name="Chen A."/>
            <person name="Janssen B.J."/>
            <person name="Plunkett B."/>
            <person name="Ampomah-Dwamena C."/>
            <person name="Voogd C."/>
            <person name="Leif D."/>
            <person name="Lafferty D."/>
            <person name="Souleyre E.J.F."/>
            <person name="Varkonyi-Gasic E."/>
            <person name="Gambi F."/>
            <person name="Hanley J."/>
            <person name="Yao J.L."/>
            <person name="Cheung J."/>
            <person name="David K.M."/>
            <person name="Warren B."/>
            <person name="Marsh K."/>
            <person name="Snowden K.C."/>
            <person name="Lin-Wang K."/>
            <person name="Brian L."/>
            <person name="Martinez-Sanchez M."/>
            <person name="Wang M."/>
            <person name="Ileperuma N."/>
            <person name="Macnee N."/>
            <person name="Campin R."/>
            <person name="McAtee P."/>
            <person name="Drummond R.S.M."/>
            <person name="Espley R.V."/>
            <person name="Ireland H.S."/>
            <person name="Wu R."/>
            <person name="Atkinson R.G."/>
            <person name="Karunairetnam S."/>
            <person name="Bulley S."/>
            <person name="Chunkath S."/>
            <person name="Hanley Z."/>
            <person name="Storey R."/>
            <person name="Thrimawithana A.H."/>
            <person name="Thomson S."/>
            <person name="David C."/>
            <person name="Testolin R."/>
            <person name="Huang H."/>
            <person name="Hellens R.P."/>
            <person name="Schaffer R.J."/>
        </authorList>
    </citation>
    <scope>NUCLEOTIDE SEQUENCE [LARGE SCALE GENOMIC DNA]</scope>
    <source>
        <strain evidence="6">cv. Red5</strain>
    </source>
</reference>
<dbReference type="Gene3D" id="3.30.300.30">
    <property type="match status" value="1"/>
</dbReference>
<dbReference type="PROSITE" id="PS00455">
    <property type="entry name" value="AMP_BINDING"/>
    <property type="match status" value="1"/>
</dbReference>
<dbReference type="Pfam" id="PF13570">
    <property type="entry name" value="Beta-prop_ACSF4"/>
    <property type="match status" value="1"/>
</dbReference>
<dbReference type="InterPro" id="IPR018391">
    <property type="entry name" value="PQQ_b-propeller_rpt"/>
</dbReference>
<dbReference type="InterPro" id="IPR052091">
    <property type="entry name" value="Beta-ala_Activ/Resist"/>
</dbReference>
<dbReference type="InterPro" id="IPR045851">
    <property type="entry name" value="AMP-bd_C_sf"/>
</dbReference>
<dbReference type="Gramene" id="PSS26426">
    <property type="protein sequence ID" value="PSS26426"/>
    <property type="gene ID" value="CEY00_Acc07720"/>
</dbReference>
<evidence type="ECO:0000256" key="1">
    <source>
        <dbReference type="ARBA" id="ARBA00004930"/>
    </source>
</evidence>
<dbReference type="OMA" id="NGNVICC"/>
<comment type="pathway">
    <text evidence="1">Phytoalexin biosynthesis; 3,4',5-trihydroxystilbene biosynthesis; 3,4',5-trihydroxystilbene from trans-4-coumarate: step 1/2.</text>
</comment>
<name>A0A2R6RD02_ACTCC</name>
<dbReference type="InterPro" id="IPR042099">
    <property type="entry name" value="ANL_N_sf"/>
</dbReference>
<dbReference type="UniPathway" id="UPA00372">
    <property type="reaction ID" value="UER00547"/>
</dbReference>
<evidence type="ECO:0000259" key="3">
    <source>
        <dbReference type="Pfam" id="PF00501"/>
    </source>
</evidence>
<evidence type="ECO:0000313" key="5">
    <source>
        <dbReference type="EMBL" id="PSS26426.1"/>
    </source>
</evidence>